<proteinExistence type="predicted"/>
<evidence type="ECO:0000313" key="2">
    <source>
        <dbReference type="EMBL" id="GAA4755070.1"/>
    </source>
</evidence>
<name>A0ABP8ZF26_9ACTN</name>
<protein>
    <submittedName>
        <fullName evidence="2">Uncharacterized protein</fullName>
    </submittedName>
</protein>
<sequence length="78" mass="7943">MSVPSGSQVPQIHDYVNDPLPLVGDTPTAAAPARAARPAGTVAWTGASAYLLSGRCHGCGESTGGPAGRRSRARWCPV</sequence>
<reference evidence="3" key="1">
    <citation type="journal article" date="2019" name="Int. J. Syst. Evol. Microbiol.">
        <title>The Global Catalogue of Microorganisms (GCM) 10K type strain sequencing project: providing services to taxonomists for standard genome sequencing and annotation.</title>
        <authorList>
            <consortium name="The Broad Institute Genomics Platform"/>
            <consortium name="The Broad Institute Genome Sequencing Center for Infectious Disease"/>
            <person name="Wu L."/>
            <person name="Ma J."/>
        </authorList>
    </citation>
    <scope>NUCLEOTIDE SEQUENCE [LARGE SCALE GENOMIC DNA]</scope>
    <source>
        <strain evidence="3">JCM 18532</strain>
    </source>
</reference>
<evidence type="ECO:0000256" key="1">
    <source>
        <dbReference type="SAM" id="MobiDB-lite"/>
    </source>
</evidence>
<dbReference type="Proteomes" id="UP001499882">
    <property type="component" value="Unassembled WGS sequence"/>
</dbReference>
<feature type="compositionally biased region" description="Polar residues" evidence="1">
    <location>
        <begin position="1"/>
        <end position="10"/>
    </location>
</feature>
<evidence type="ECO:0000313" key="3">
    <source>
        <dbReference type="Proteomes" id="UP001499882"/>
    </source>
</evidence>
<feature type="region of interest" description="Disordered" evidence="1">
    <location>
        <begin position="1"/>
        <end position="20"/>
    </location>
</feature>
<keyword evidence="3" id="KW-1185">Reference proteome</keyword>
<organism evidence="2 3">
    <name type="scientific">Nocardioides endophyticus</name>
    <dbReference type="NCBI Taxonomy" id="1353775"/>
    <lineage>
        <taxon>Bacteria</taxon>
        <taxon>Bacillati</taxon>
        <taxon>Actinomycetota</taxon>
        <taxon>Actinomycetes</taxon>
        <taxon>Propionibacteriales</taxon>
        <taxon>Nocardioidaceae</taxon>
        <taxon>Nocardioides</taxon>
    </lineage>
</organism>
<comment type="caution">
    <text evidence="2">The sequence shown here is derived from an EMBL/GenBank/DDBJ whole genome shotgun (WGS) entry which is preliminary data.</text>
</comment>
<accession>A0ABP8ZF26</accession>
<gene>
    <name evidence="2" type="ORF">GCM10023350_45650</name>
</gene>
<dbReference type="EMBL" id="BAABKN010000031">
    <property type="protein sequence ID" value="GAA4755070.1"/>
    <property type="molecule type" value="Genomic_DNA"/>
</dbReference>